<evidence type="ECO:0000256" key="8">
    <source>
        <dbReference type="SAM" id="Coils"/>
    </source>
</evidence>
<sequence length="461" mass="50825">CDRTAAAIAYGLDKKEGEKNILVFDLGGGTFDVSLLTIDSGVFEVVSTNGDTHLGGEDFDQRVIDYFIKVYKKKKGKDIRSSNRAVQKLRREVEKAKRTLSSQHQARIEIESLFEGEDFSEMITRAKFEELNMDLFRSTMKPVQKVLEDGDMKKTDIDEIVLVGGSTRIPKVQQLVKEFFSGKEPSRGINPDEAVAYGAAVQAGVLSGEEDTGEIVLLDVNPLTMGIETVGGVMTKVIGRNTVIPTKKSQIFSTAADNQPTVTIQVFEGERPMVKDNHLLGKFDLTGIPPAPRGVPQIEVTFEIDVNGILRVTAEDKGTGNKNNIVINNDQNRLSPEDIERMINDAEKFADDDKKVKERVEARNELESTAYSLKTQINDKEKLGAKLSSDEKTTIEKAVTEQIEWLEKNPDADVDELKEHKKALDEIVQPIISKLYQGSAPPPGGEGGQGEGTQGGEKEEL</sequence>
<proteinExistence type="inferred from homology"/>
<evidence type="ECO:0000256" key="4">
    <source>
        <dbReference type="ARBA" id="ARBA00022741"/>
    </source>
</evidence>
<evidence type="ECO:0000256" key="7">
    <source>
        <dbReference type="ARBA" id="ARBA00048056"/>
    </source>
</evidence>
<dbReference type="InterPro" id="IPR018181">
    <property type="entry name" value="Heat_shock_70_CS"/>
</dbReference>
<dbReference type="Pfam" id="PF00012">
    <property type="entry name" value="HSP70"/>
    <property type="match status" value="1"/>
</dbReference>
<dbReference type="AlphaFoldDB" id="A0AAD9J5X2"/>
<feature type="region of interest" description="Disordered" evidence="9">
    <location>
        <begin position="434"/>
        <end position="461"/>
    </location>
</feature>
<dbReference type="SUPFAM" id="SSF100920">
    <property type="entry name" value="Heat shock protein 70kD (HSP70), peptide-binding domain"/>
    <property type="match status" value="1"/>
</dbReference>
<dbReference type="PANTHER" id="PTHR19375">
    <property type="entry name" value="HEAT SHOCK PROTEIN 70KDA"/>
    <property type="match status" value="1"/>
</dbReference>
<evidence type="ECO:0000256" key="2">
    <source>
        <dbReference type="ARBA" id="ARBA00007381"/>
    </source>
</evidence>
<keyword evidence="6" id="KW-0067">ATP-binding</keyword>
<feature type="compositionally biased region" description="Gly residues" evidence="9">
    <location>
        <begin position="445"/>
        <end position="455"/>
    </location>
</feature>
<comment type="catalytic activity">
    <reaction evidence="7">
        <text>ATP + H2O = ADP + phosphate + H(+)</text>
        <dbReference type="Rhea" id="RHEA:13065"/>
        <dbReference type="ChEBI" id="CHEBI:15377"/>
        <dbReference type="ChEBI" id="CHEBI:15378"/>
        <dbReference type="ChEBI" id="CHEBI:30616"/>
        <dbReference type="ChEBI" id="CHEBI:43474"/>
        <dbReference type="ChEBI" id="CHEBI:456216"/>
        <dbReference type="EC" id="3.6.4.10"/>
    </reaction>
</comment>
<dbReference type="GO" id="GO:0005524">
    <property type="term" value="F:ATP binding"/>
    <property type="evidence" value="ECO:0007669"/>
    <property type="project" value="UniProtKB-KW"/>
</dbReference>
<keyword evidence="4" id="KW-0547">Nucleotide-binding</keyword>
<dbReference type="InterPro" id="IPR013126">
    <property type="entry name" value="Hsp_70_fam"/>
</dbReference>
<organism evidence="10 11">
    <name type="scientific">Ridgeia piscesae</name>
    <name type="common">Tubeworm</name>
    <dbReference type="NCBI Taxonomy" id="27915"/>
    <lineage>
        <taxon>Eukaryota</taxon>
        <taxon>Metazoa</taxon>
        <taxon>Spiralia</taxon>
        <taxon>Lophotrochozoa</taxon>
        <taxon>Annelida</taxon>
        <taxon>Polychaeta</taxon>
        <taxon>Sedentaria</taxon>
        <taxon>Canalipalpata</taxon>
        <taxon>Sabellida</taxon>
        <taxon>Siboglinidae</taxon>
        <taxon>Ridgeia</taxon>
    </lineage>
</organism>
<evidence type="ECO:0000256" key="5">
    <source>
        <dbReference type="ARBA" id="ARBA00022824"/>
    </source>
</evidence>
<keyword evidence="11" id="KW-1185">Reference proteome</keyword>
<evidence type="ECO:0000256" key="3">
    <source>
        <dbReference type="ARBA" id="ARBA00022729"/>
    </source>
</evidence>
<dbReference type="EMBL" id="JAODUO010003525">
    <property type="protein sequence ID" value="KAK2147014.1"/>
    <property type="molecule type" value="Genomic_DNA"/>
</dbReference>
<dbReference type="GO" id="GO:0140662">
    <property type="term" value="F:ATP-dependent protein folding chaperone"/>
    <property type="evidence" value="ECO:0007669"/>
    <property type="project" value="InterPro"/>
</dbReference>
<dbReference type="Gene3D" id="1.20.1270.10">
    <property type="match status" value="1"/>
</dbReference>
<dbReference type="FunFam" id="3.90.640.10:FF:000153">
    <property type="entry name" value="Endoplasmic reticulum chaperone BiP"/>
    <property type="match status" value="1"/>
</dbReference>
<dbReference type="PROSITE" id="PS00329">
    <property type="entry name" value="HSP70_2"/>
    <property type="match status" value="1"/>
</dbReference>
<dbReference type="InterPro" id="IPR029047">
    <property type="entry name" value="HSP70_peptide-bd_sf"/>
</dbReference>
<keyword evidence="8" id="KW-0175">Coiled coil</keyword>
<evidence type="ECO:0000256" key="1">
    <source>
        <dbReference type="ARBA" id="ARBA00004319"/>
    </source>
</evidence>
<dbReference type="PROSITE" id="PS01036">
    <property type="entry name" value="HSP70_3"/>
    <property type="match status" value="1"/>
</dbReference>
<name>A0AAD9J5X2_RIDPI</name>
<reference evidence="10" key="1">
    <citation type="journal article" date="2023" name="Mol. Biol. Evol.">
        <title>Third-Generation Sequencing Reveals the Adaptive Role of the Epigenome in Three Deep-Sea Polychaetes.</title>
        <authorList>
            <person name="Perez M."/>
            <person name="Aroh O."/>
            <person name="Sun Y."/>
            <person name="Lan Y."/>
            <person name="Juniper S.K."/>
            <person name="Young C.R."/>
            <person name="Angers B."/>
            <person name="Qian P.Y."/>
        </authorList>
    </citation>
    <scope>NUCLEOTIDE SEQUENCE</scope>
    <source>
        <strain evidence="10">R07B-5</strain>
    </source>
</reference>
<dbReference type="SUPFAM" id="SSF100934">
    <property type="entry name" value="Heat shock protein 70kD (HSP70), C-terminal subdomain"/>
    <property type="match status" value="1"/>
</dbReference>
<accession>A0AAD9J5X2</accession>
<dbReference type="InterPro" id="IPR043129">
    <property type="entry name" value="ATPase_NBD"/>
</dbReference>
<feature type="non-terminal residue" evidence="10">
    <location>
        <position position="461"/>
    </location>
</feature>
<dbReference type="Gene3D" id="2.60.34.10">
    <property type="entry name" value="Substrate Binding Domain Of DNAk, Chain A, domain 1"/>
    <property type="match status" value="1"/>
</dbReference>
<dbReference type="Gene3D" id="3.90.640.10">
    <property type="entry name" value="Actin, Chain A, domain 4"/>
    <property type="match status" value="1"/>
</dbReference>
<dbReference type="InterPro" id="IPR029048">
    <property type="entry name" value="HSP70_C_sf"/>
</dbReference>
<evidence type="ECO:0000313" key="10">
    <source>
        <dbReference type="EMBL" id="KAK2147014.1"/>
    </source>
</evidence>
<dbReference type="Gene3D" id="3.30.420.40">
    <property type="match status" value="2"/>
</dbReference>
<dbReference type="GO" id="GO:0005788">
    <property type="term" value="C:endoplasmic reticulum lumen"/>
    <property type="evidence" value="ECO:0007669"/>
    <property type="project" value="UniProtKB-SubCell"/>
</dbReference>
<feature type="coiled-coil region" evidence="8">
    <location>
        <begin position="79"/>
        <end position="106"/>
    </location>
</feature>
<keyword evidence="3" id="KW-0732">Signal</keyword>
<dbReference type="PRINTS" id="PR00301">
    <property type="entry name" value="HEATSHOCK70"/>
</dbReference>
<comment type="caution">
    <text evidence="10">The sequence shown here is derived from an EMBL/GenBank/DDBJ whole genome shotgun (WGS) entry which is preliminary data.</text>
</comment>
<keyword evidence="5" id="KW-0256">Endoplasmic reticulum</keyword>
<dbReference type="Proteomes" id="UP001209878">
    <property type="component" value="Unassembled WGS sequence"/>
</dbReference>
<dbReference type="SUPFAM" id="SSF53067">
    <property type="entry name" value="Actin-like ATPase domain"/>
    <property type="match status" value="1"/>
</dbReference>
<evidence type="ECO:0000256" key="6">
    <source>
        <dbReference type="ARBA" id="ARBA00022840"/>
    </source>
</evidence>
<evidence type="ECO:0000256" key="9">
    <source>
        <dbReference type="SAM" id="MobiDB-lite"/>
    </source>
</evidence>
<protein>
    <submittedName>
        <fullName evidence="10">Uncharacterized protein</fullName>
    </submittedName>
</protein>
<comment type="subcellular location">
    <subcellularLocation>
        <location evidence="1">Endoplasmic reticulum lumen</location>
    </subcellularLocation>
</comment>
<dbReference type="FunFam" id="1.20.1270.10:FF:000016">
    <property type="entry name" value="Heat shock protein 70"/>
    <property type="match status" value="1"/>
</dbReference>
<gene>
    <name evidence="10" type="ORF">NP493_3490g00000</name>
</gene>
<evidence type="ECO:0000313" key="11">
    <source>
        <dbReference type="Proteomes" id="UP001209878"/>
    </source>
</evidence>
<comment type="similarity">
    <text evidence="2">Belongs to the heat shock protein 70 family.</text>
</comment>
<dbReference type="FunFam" id="2.60.34.10:FF:000002">
    <property type="entry name" value="Heat shock 70 kDa"/>
    <property type="match status" value="1"/>
</dbReference>